<dbReference type="RefSeq" id="WP_102244072.1">
    <property type="nucleotide sequence ID" value="NZ_CP025704.1"/>
</dbReference>
<dbReference type="EMBL" id="CP025704">
    <property type="protein sequence ID" value="AUN98781.1"/>
    <property type="molecule type" value="Genomic_DNA"/>
</dbReference>
<name>A0A2K9NTC9_BACTC</name>
<evidence type="ECO:0000313" key="1">
    <source>
        <dbReference type="EMBL" id="AUN98781.1"/>
    </source>
</evidence>
<evidence type="ECO:0000313" key="2">
    <source>
        <dbReference type="Proteomes" id="UP000235584"/>
    </source>
</evidence>
<dbReference type="InterPro" id="IPR010982">
    <property type="entry name" value="Lambda_DNA-bd_dom_sf"/>
</dbReference>
<dbReference type="Proteomes" id="UP000235584">
    <property type="component" value="Chromosome"/>
</dbReference>
<keyword evidence="2" id="KW-1185">Reference proteome</keyword>
<dbReference type="Gene3D" id="1.10.260.40">
    <property type="entry name" value="lambda repressor-like DNA-binding domains"/>
    <property type="match status" value="1"/>
</dbReference>
<dbReference type="InterPro" id="IPR001387">
    <property type="entry name" value="Cro/C1-type_HTH"/>
</dbReference>
<accession>A0A2K9NTC9</accession>
<reference evidence="1 2" key="1">
    <citation type="submission" date="2018-01" db="EMBL/GenBank/DDBJ databases">
        <title>Complete genome sequence of Bacteriovorax stolpii DSM12778.</title>
        <authorList>
            <person name="Tang B."/>
            <person name="Chang J."/>
        </authorList>
    </citation>
    <scope>NUCLEOTIDE SEQUENCE [LARGE SCALE GENOMIC DNA]</scope>
    <source>
        <strain evidence="1 2">DSM 12778</strain>
    </source>
</reference>
<dbReference type="KEGG" id="bsto:C0V70_11855"/>
<protein>
    <submittedName>
        <fullName evidence="1">Uncharacterized protein</fullName>
    </submittedName>
</protein>
<gene>
    <name evidence="1" type="ORF">C0V70_11855</name>
</gene>
<dbReference type="AlphaFoldDB" id="A0A2K9NTC9"/>
<dbReference type="GO" id="GO:0003677">
    <property type="term" value="F:DNA binding"/>
    <property type="evidence" value="ECO:0007669"/>
    <property type="project" value="InterPro"/>
</dbReference>
<organism evidence="1 2">
    <name type="scientific">Bacteriovorax stolpii</name>
    <name type="common">Bdellovibrio stolpii</name>
    <dbReference type="NCBI Taxonomy" id="960"/>
    <lineage>
        <taxon>Bacteria</taxon>
        <taxon>Pseudomonadati</taxon>
        <taxon>Bdellovibrionota</taxon>
        <taxon>Bacteriovoracia</taxon>
        <taxon>Bacteriovoracales</taxon>
        <taxon>Bacteriovoracaceae</taxon>
        <taxon>Bacteriovorax</taxon>
    </lineage>
</organism>
<sequence>MKHNPMIGKHVHNNRESKEGQILRFVREVRKLSLTDVAVKIQLKAMDIDHYENGRRFYTPEEIDMFLNLYQFKKEDFEHLLSLKVVTKQIVNHYMINHKS</sequence>
<proteinExistence type="predicted"/>
<dbReference type="PROSITE" id="PS50943">
    <property type="entry name" value="HTH_CROC1"/>
    <property type="match status" value="1"/>
</dbReference>
<dbReference type="Pfam" id="PF13560">
    <property type="entry name" value="HTH_31"/>
    <property type="match status" value="1"/>
</dbReference>
<dbReference type="CDD" id="cd00093">
    <property type="entry name" value="HTH_XRE"/>
    <property type="match status" value="1"/>
</dbReference>
<dbReference type="SUPFAM" id="SSF47413">
    <property type="entry name" value="lambda repressor-like DNA-binding domains"/>
    <property type="match status" value="1"/>
</dbReference>